<gene>
    <name evidence="1" type="ORF">ALECFALPRED_009052</name>
</gene>
<dbReference type="OrthoDB" id="10375192at2759"/>
<sequence>MAKDSHQIRCRILPIIWTRAQFKQRHGNITIYAKEVMEKDSNRSIDVDKEDVVHIWWWLVDSLFPKGDPDREQYMSQRNCLGFHEFWVERDGQNGNHELQNDEGFQRIRRPTTRAERRAHPGVVVLVKDGLETLAPGIEFAALKDIKYKEFVRKIPEANPTRILTLPEMQLIWDATVHNVFAFECSCVKEAKANEILFHNFRWSTSRTGD</sequence>
<reference evidence="1" key="1">
    <citation type="submission" date="2021-03" db="EMBL/GenBank/DDBJ databases">
        <authorList>
            <person name="Tagirdzhanova G."/>
        </authorList>
    </citation>
    <scope>NUCLEOTIDE SEQUENCE</scope>
</reference>
<dbReference type="AlphaFoldDB" id="A0A8H3PHB6"/>
<evidence type="ECO:0000313" key="1">
    <source>
        <dbReference type="EMBL" id="CAF9941281.1"/>
    </source>
</evidence>
<name>A0A8H3PHB6_9LECA</name>
<accession>A0A8H3PHB6</accession>
<comment type="caution">
    <text evidence="1">The sequence shown here is derived from an EMBL/GenBank/DDBJ whole genome shotgun (WGS) entry which is preliminary data.</text>
</comment>
<organism evidence="1 2">
    <name type="scientific">Alectoria fallacina</name>
    <dbReference type="NCBI Taxonomy" id="1903189"/>
    <lineage>
        <taxon>Eukaryota</taxon>
        <taxon>Fungi</taxon>
        <taxon>Dikarya</taxon>
        <taxon>Ascomycota</taxon>
        <taxon>Pezizomycotina</taxon>
        <taxon>Lecanoromycetes</taxon>
        <taxon>OSLEUM clade</taxon>
        <taxon>Lecanoromycetidae</taxon>
        <taxon>Lecanorales</taxon>
        <taxon>Lecanorineae</taxon>
        <taxon>Parmeliaceae</taxon>
        <taxon>Alectoria</taxon>
    </lineage>
</organism>
<dbReference type="Proteomes" id="UP000664203">
    <property type="component" value="Unassembled WGS sequence"/>
</dbReference>
<dbReference type="EMBL" id="CAJPDR010000644">
    <property type="protein sequence ID" value="CAF9941281.1"/>
    <property type="molecule type" value="Genomic_DNA"/>
</dbReference>
<keyword evidence="2" id="KW-1185">Reference proteome</keyword>
<protein>
    <submittedName>
        <fullName evidence="1">Uncharacterized protein</fullName>
    </submittedName>
</protein>
<proteinExistence type="predicted"/>
<evidence type="ECO:0000313" key="2">
    <source>
        <dbReference type="Proteomes" id="UP000664203"/>
    </source>
</evidence>